<dbReference type="STRING" id="755172.HMPREF1863_01824"/>
<dbReference type="NCBIfam" id="TIGR00035">
    <property type="entry name" value="asp_race"/>
    <property type="match status" value="1"/>
</dbReference>
<accession>A0A134AB60</accession>
<comment type="similarity">
    <text evidence="1">Belongs to the aspartate/glutamate racemases family.</text>
</comment>
<evidence type="ECO:0000313" key="3">
    <source>
        <dbReference type="EMBL" id="KXB64905.1"/>
    </source>
</evidence>
<keyword evidence="4" id="KW-1185">Reference proteome</keyword>
<organism evidence="3 4">
    <name type="scientific">Aedoeadaptatus coxii</name>
    <dbReference type="NCBI Taxonomy" id="755172"/>
    <lineage>
        <taxon>Bacteria</taxon>
        <taxon>Bacillati</taxon>
        <taxon>Bacillota</taxon>
        <taxon>Tissierellia</taxon>
        <taxon>Tissierellales</taxon>
        <taxon>Peptoniphilaceae</taxon>
        <taxon>Aedoeadaptatus</taxon>
    </lineage>
</organism>
<dbReference type="OrthoDB" id="9803739at2"/>
<evidence type="ECO:0000313" key="4">
    <source>
        <dbReference type="Proteomes" id="UP000070442"/>
    </source>
</evidence>
<dbReference type="PATRIC" id="fig|755172.3.peg.1780"/>
<sequence>MNYELGIVGGMGPLATSVLFDYIVRHTAATKDQDHINALILNHSTLPDRTDVILHGKDEDFLDAVKGDFDILNDLNVPLIAFPCNTGHYFFDAMSKMAKGKIINMIDETLARCKEMGAKSVAVFATEGTRATKLYDHYATFHDLWVIYPTAEEQATITRIIYDVKELGKTRFPEMDALLDKYTEDAVVILACTELSTLGIEREHVVDTTQVLGDAIIKRCGRERM</sequence>
<keyword evidence="2" id="KW-0413">Isomerase</keyword>
<dbReference type="Pfam" id="PF01177">
    <property type="entry name" value="Asp_Glu_race"/>
    <property type="match status" value="1"/>
</dbReference>
<dbReference type="RefSeq" id="WP_068370030.1">
    <property type="nucleotide sequence ID" value="NZ_KQ960183.1"/>
</dbReference>
<dbReference type="PANTHER" id="PTHR21198">
    <property type="entry name" value="GLUTAMATE RACEMASE"/>
    <property type="match status" value="1"/>
</dbReference>
<dbReference type="InterPro" id="IPR001920">
    <property type="entry name" value="Asp/Glu_race"/>
</dbReference>
<dbReference type="EMBL" id="LSDG01000046">
    <property type="protein sequence ID" value="KXB64905.1"/>
    <property type="molecule type" value="Genomic_DNA"/>
</dbReference>
<dbReference type="Gene3D" id="3.40.50.1860">
    <property type="match status" value="2"/>
</dbReference>
<proteinExistence type="inferred from homology"/>
<dbReference type="InterPro" id="IPR004380">
    <property type="entry name" value="Asp_race"/>
</dbReference>
<gene>
    <name evidence="3" type="ORF">HMPREF1863_01824</name>
</gene>
<dbReference type="GO" id="GO:0047661">
    <property type="term" value="F:amino-acid racemase activity"/>
    <property type="evidence" value="ECO:0007669"/>
    <property type="project" value="InterPro"/>
</dbReference>
<evidence type="ECO:0000256" key="1">
    <source>
        <dbReference type="ARBA" id="ARBA00007847"/>
    </source>
</evidence>
<comment type="caution">
    <text evidence="3">The sequence shown here is derived from an EMBL/GenBank/DDBJ whole genome shotgun (WGS) entry which is preliminary data.</text>
</comment>
<dbReference type="SUPFAM" id="SSF53681">
    <property type="entry name" value="Aspartate/glutamate racemase"/>
    <property type="match status" value="2"/>
</dbReference>
<dbReference type="InterPro" id="IPR015942">
    <property type="entry name" value="Asp/Glu/hydantoin_racemase"/>
</dbReference>
<protein>
    <submittedName>
        <fullName evidence="3">Aspartate racemase</fullName>
    </submittedName>
</protein>
<reference evidence="4" key="1">
    <citation type="submission" date="2016-01" db="EMBL/GenBank/DDBJ databases">
        <authorList>
            <person name="Mitreva M."/>
            <person name="Pepin K.H."/>
            <person name="Mihindukulasuriya K.A."/>
            <person name="Fulton R."/>
            <person name="Fronick C."/>
            <person name="O'Laughlin M."/>
            <person name="Miner T."/>
            <person name="Herter B."/>
            <person name="Rosa B.A."/>
            <person name="Cordes M."/>
            <person name="Tomlinson C."/>
            <person name="Wollam A."/>
            <person name="Palsikar V.B."/>
            <person name="Mardis E.R."/>
            <person name="Wilson R.K."/>
        </authorList>
    </citation>
    <scope>NUCLEOTIDE SEQUENCE [LARGE SCALE GENOMIC DNA]</scope>
    <source>
        <strain evidence="4">DNF00729</strain>
    </source>
</reference>
<dbReference type="AlphaFoldDB" id="A0A134AB60"/>
<evidence type="ECO:0000256" key="2">
    <source>
        <dbReference type="ARBA" id="ARBA00023235"/>
    </source>
</evidence>
<name>A0A134AB60_9FIRM</name>
<dbReference type="PANTHER" id="PTHR21198:SF7">
    <property type="entry name" value="ASPARTATE-GLUTAMATE RACEMASE FAMILY"/>
    <property type="match status" value="1"/>
</dbReference>
<dbReference type="Proteomes" id="UP000070442">
    <property type="component" value="Unassembled WGS sequence"/>
</dbReference>